<sequence length="87" mass="9941">MEGFETMTSDSENDADGALNVTRSVRFAEHREIRRMPSIEASEARQARLPYSPPLIDCSFSINLPDHIKYTVFFFAPMVSVRTYPLI</sequence>
<gene>
    <name evidence="1" type="ORF">SVUK_LOCUS9101</name>
</gene>
<proteinExistence type="predicted"/>
<evidence type="ECO:0000313" key="1">
    <source>
        <dbReference type="EMBL" id="VDM74103.1"/>
    </source>
</evidence>
<evidence type="ECO:0000313" key="2">
    <source>
        <dbReference type="Proteomes" id="UP000270094"/>
    </source>
</evidence>
<dbReference type="OrthoDB" id="10041630at2759"/>
<keyword evidence="2" id="KW-1185">Reference proteome</keyword>
<reference evidence="1 2" key="1">
    <citation type="submission" date="2018-11" db="EMBL/GenBank/DDBJ databases">
        <authorList>
            <consortium name="Pathogen Informatics"/>
        </authorList>
    </citation>
    <scope>NUCLEOTIDE SEQUENCE [LARGE SCALE GENOMIC DNA]</scope>
</reference>
<organism evidence="1 2">
    <name type="scientific">Strongylus vulgaris</name>
    <name type="common">Blood worm</name>
    <dbReference type="NCBI Taxonomy" id="40348"/>
    <lineage>
        <taxon>Eukaryota</taxon>
        <taxon>Metazoa</taxon>
        <taxon>Ecdysozoa</taxon>
        <taxon>Nematoda</taxon>
        <taxon>Chromadorea</taxon>
        <taxon>Rhabditida</taxon>
        <taxon>Rhabditina</taxon>
        <taxon>Rhabditomorpha</taxon>
        <taxon>Strongyloidea</taxon>
        <taxon>Strongylidae</taxon>
        <taxon>Strongylus</taxon>
    </lineage>
</organism>
<dbReference type="Proteomes" id="UP000270094">
    <property type="component" value="Unassembled WGS sequence"/>
</dbReference>
<accession>A0A3P7J165</accession>
<protein>
    <submittedName>
        <fullName evidence="1">Uncharacterized protein</fullName>
    </submittedName>
</protein>
<dbReference type="AlphaFoldDB" id="A0A3P7J165"/>
<name>A0A3P7J165_STRVU</name>
<dbReference type="EMBL" id="UYYB01034173">
    <property type="protein sequence ID" value="VDM74103.1"/>
    <property type="molecule type" value="Genomic_DNA"/>
</dbReference>